<dbReference type="GO" id="GO:0003796">
    <property type="term" value="F:lysozyme activity"/>
    <property type="evidence" value="ECO:0007669"/>
    <property type="project" value="UniProtKB-EC"/>
</dbReference>
<evidence type="ECO:0000256" key="1">
    <source>
        <dbReference type="ARBA" id="ARBA00022529"/>
    </source>
</evidence>
<sequence>MNTHRLAKQLLTDEGLKLKPYRCTAGKLTIGVGRNLEDRGITEDEAMLLLQNDIKRCWGQVVGALPWVLNAPEPVQEALVNMCFNLGLAGLLKFKNTLAHLEAGEYELAEMEMLDSAWAKQVGARANRLGAMVHGCAKQEG</sequence>
<dbReference type="InterPro" id="IPR023346">
    <property type="entry name" value="Lysozyme-like_dom_sf"/>
</dbReference>
<dbReference type="Pfam" id="PF00959">
    <property type="entry name" value="Phage_lysozyme"/>
    <property type="match status" value="1"/>
</dbReference>
<dbReference type="GO" id="GO:0016998">
    <property type="term" value="P:cell wall macromolecule catabolic process"/>
    <property type="evidence" value="ECO:0007669"/>
    <property type="project" value="InterPro"/>
</dbReference>
<dbReference type="PANTHER" id="PTHR37406">
    <property type="entry name" value="T4-TYPE LYSOZYME 1-RELATED"/>
    <property type="match status" value="1"/>
</dbReference>
<dbReference type="GO" id="GO:0042742">
    <property type="term" value="P:defense response to bacterium"/>
    <property type="evidence" value="ECO:0007669"/>
    <property type="project" value="UniProtKB-KW"/>
</dbReference>
<dbReference type="InterPro" id="IPR023347">
    <property type="entry name" value="Lysozyme_dom_sf"/>
</dbReference>
<organism evidence="4 5">
    <name type="scientific">Humidesulfovibrio mexicanus</name>
    <dbReference type="NCBI Taxonomy" id="147047"/>
    <lineage>
        <taxon>Bacteria</taxon>
        <taxon>Pseudomonadati</taxon>
        <taxon>Thermodesulfobacteriota</taxon>
        <taxon>Desulfovibrionia</taxon>
        <taxon>Desulfovibrionales</taxon>
        <taxon>Desulfovibrionaceae</taxon>
        <taxon>Humidesulfovibrio</taxon>
    </lineage>
</organism>
<dbReference type="Proteomes" id="UP000198324">
    <property type="component" value="Unassembled WGS sequence"/>
</dbReference>
<keyword evidence="2 3" id="KW-0081">Bacteriolytic enzyme</keyword>
<dbReference type="EC" id="3.2.1.17" evidence="3"/>
<dbReference type="Gene3D" id="1.10.530.40">
    <property type="match status" value="1"/>
</dbReference>
<dbReference type="PANTHER" id="PTHR37406:SF1">
    <property type="entry name" value="T4-TYPE LYSOZYME 1-RELATED"/>
    <property type="match status" value="1"/>
</dbReference>
<evidence type="ECO:0000256" key="3">
    <source>
        <dbReference type="RuleBase" id="RU003788"/>
    </source>
</evidence>
<gene>
    <name evidence="4" type="ORF">SAMN04488503_3016</name>
</gene>
<name>A0A239C910_9BACT</name>
<evidence type="ECO:0000313" key="5">
    <source>
        <dbReference type="Proteomes" id="UP000198324"/>
    </source>
</evidence>
<dbReference type="GO" id="GO:0031640">
    <property type="term" value="P:killing of cells of another organism"/>
    <property type="evidence" value="ECO:0007669"/>
    <property type="project" value="UniProtKB-KW"/>
</dbReference>
<dbReference type="InterPro" id="IPR002196">
    <property type="entry name" value="Glyco_hydro_24"/>
</dbReference>
<keyword evidence="3" id="KW-0378">Hydrolase</keyword>
<dbReference type="EMBL" id="FZOC01000007">
    <property type="protein sequence ID" value="SNS16590.1"/>
    <property type="molecule type" value="Genomic_DNA"/>
</dbReference>
<dbReference type="AlphaFoldDB" id="A0A239C910"/>
<dbReference type="SUPFAM" id="SSF53955">
    <property type="entry name" value="Lysozyme-like"/>
    <property type="match status" value="1"/>
</dbReference>
<dbReference type="RefSeq" id="WP_089275206.1">
    <property type="nucleotide sequence ID" value="NZ_FZOC01000007.1"/>
</dbReference>
<proteinExistence type="inferred from homology"/>
<dbReference type="GO" id="GO:0009253">
    <property type="term" value="P:peptidoglycan catabolic process"/>
    <property type="evidence" value="ECO:0007669"/>
    <property type="project" value="InterPro"/>
</dbReference>
<dbReference type="OrthoDB" id="5323745at2"/>
<accession>A0A239C910</accession>
<evidence type="ECO:0000256" key="2">
    <source>
        <dbReference type="ARBA" id="ARBA00022638"/>
    </source>
</evidence>
<reference evidence="4 5" key="1">
    <citation type="submission" date="2017-06" db="EMBL/GenBank/DDBJ databases">
        <authorList>
            <person name="Kim H.J."/>
            <person name="Triplett B.A."/>
        </authorList>
    </citation>
    <scope>NUCLEOTIDE SEQUENCE [LARGE SCALE GENOMIC DNA]</scope>
    <source>
        <strain evidence="4 5">DSM 13116</strain>
    </source>
</reference>
<comment type="catalytic activity">
    <reaction evidence="3">
        <text>Hydrolysis of (1-&gt;4)-beta-linkages between N-acetylmuramic acid and N-acetyl-D-glucosamine residues in a peptidoglycan and between N-acetyl-D-glucosamine residues in chitodextrins.</text>
        <dbReference type="EC" id="3.2.1.17"/>
    </reaction>
</comment>
<evidence type="ECO:0000313" key="4">
    <source>
        <dbReference type="EMBL" id="SNS16590.1"/>
    </source>
</evidence>
<keyword evidence="1 3" id="KW-0929">Antimicrobial</keyword>
<comment type="similarity">
    <text evidence="3">Belongs to the glycosyl hydrolase 24 family.</text>
</comment>
<keyword evidence="5" id="KW-1185">Reference proteome</keyword>
<dbReference type="InterPro" id="IPR052619">
    <property type="entry name" value="Phage_lysozyme-like"/>
</dbReference>
<keyword evidence="3" id="KW-0326">Glycosidase</keyword>
<protein>
    <recommendedName>
        <fullName evidence="3">Lysozyme</fullName>
        <ecNumber evidence="3">3.2.1.17</ecNumber>
    </recommendedName>
</protein>